<name>A0ABQ5F5T3_9ASTR</name>
<accession>A0ABQ5F5T3</accession>
<dbReference type="Proteomes" id="UP001151760">
    <property type="component" value="Unassembled WGS sequence"/>
</dbReference>
<sequence>MRKYATSLLLISRYYEFDDDVYLVFLTDDDEGGDGFVCFYQPCGSHQGTNRREENQGRTNSFAYLPEPLVPACVNDQGNQDIDVQDAGHDVNEEGAVDGQENTIEAGIVRIEDEVPPIVAEKAIGFRKKRKAVGGASGSNIPPMKLRADHGSLEVIPS</sequence>
<evidence type="ECO:0000313" key="3">
    <source>
        <dbReference type="Proteomes" id="UP001151760"/>
    </source>
</evidence>
<proteinExistence type="predicted"/>
<evidence type="ECO:0000313" key="2">
    <source>
        <dbReference type="EMBL" id="GJT58723.1"/>
    </source>
</evidence>
<reference evidence="2" key="1">
    <citation type="journal article" date="2022" name="Int. J. Mol. Sci.">
        <title>Draft Genome of Tanacetum Coccineum: Genomic Comparison of Closely Related Tanacetum-Family Plants.</title>
        <authorList>
            <person name="Yamashiro T."/>
            <person name="Shiraishi A."/>
            <person name="Nakayama K."/>
            <person name="Satake H."/>
        </authorList>
    </citation>
    <scope>NUCLEOTIDE SEQUENCE</scope>
</reference>
<reference evidence="2" key="2">
    <citation type="submission" date="2022-01" db="EMBL/GenBank/DDBJ databases">
        <authorList>
            <person name="Yamashiro T."/>
            <person name="Shiraishi A."/>
            <person name="Satake H."/>
            <person name="Nakayama K."/>
        </authorList>
    </citation>
    <scope>NUCLEOTIDE SEQUENCE</scope>
</reference>
<keyword evidence="3" id="KW-1185">Reference proteome</keyword>
<organism evidence="2 3">
    <name type="scientific">Tanacetum coccineum</name>
    <dbReference type="NCBI Taxonomy" id="301880"/>
    <lineage>
        <taxon>Eukaryota</taxon>
        <taxon>Viridiplantae</taxon>
        <taxon>Streptophyta</taxon>
        <taxon>Embryophyta</taxon>
        <taxon>Tracheophyta</taxon>
        <taxon>Spermatophyta</taxon>
        <taxon>Magnoliopsida</taxon>
        <taxon>eudicotyledons</taxon>
        <taxon>Gunneridae</taxon>
        <taxon>Pentapetalae</taxon>
        <taxon>asterids</taxon>
        <taxon>campanulids</taxon>
        <taxon>Asterales</taxon>
        <taxon>Asteraceae</taxon>
        <taxon>Asteroideae</taxon>
        <taxon>Anthemideae</taxon>
        <taxon>Anthemidinae</taxon>
        <taxon>Tanacetum</taxon>
    </lineage>
</organism>
<dbReference type="EMBL" id="BQNB010017042">
    <property type="protein sequence ID" value="GJT58723.1"/>
    <property type="molecule type" value="Genomic_DNA"/>
</dbReference>
<evidence type="ECO:0000256" key="1">
    <source>
        <dbReference type="SAM" id="MobiDB-lite"/>
    </source>
</evidence>
<comment type="caution">
    <text evidence="2">The sequence shown here is derived from an EMBL/GenBank/DDBJ whole genome shotgun (WGS) entry which is preliminary data.</text>
</comment>
<gene>
    <name evidence="2" type="ORF">Tco_1002256</name>
</gene>
<protein>
    <submittedName>
        <fullName evidence="2">Uncharacterized protein</fullName>
    </submittedName>
</protein>
<feature type="region of interest" description="Disordered" evidence="1">
    <location>
        <begin position="132"/>
        <end position="158"/>
    </location>
</feature>